<organism evidence="19 20">
    <name type="scientific">Candidatus Muproteobacteria bacterium RBG_16_62_13</name>
    <dbReference type="NCBI Taxonomy" id="1817756"/>
    <lineage>
        <taxon>Bacteria</taxon>
        <taxon>Pseudomonadati</taxon>
        <taxon>Pseudomonadota</taxon>
        <taxon>Candidatus Muproteobacteria</taxon>
    </lineage>
</organism>
<keyword evidence="5 17" id="KW-0812">Transmembrane</keyword>
<evidence type="ECO:0000256" key="17">
    <source>
        <dbReference type="SAM" id="Phobius"/>
    </source>
</evidence>
<evidence type="ECO:0000256" key="11">
    <source>
        <dbReference type="ARBA" id="ARBA00023136"/>
    </source>
</evidence>
<evidence type="ECO:0000256" key="16">
    <source>
        <dbReference type="SAM" id="MobiDB-lite"/>
    </source>
</evidence>
<protein>
    <submittedName>
        <fullName evidence="19">Cell division protein FtsK</fullName>
    </submittedName>
</protein>
<evidence type="ECO:0000256" key="6">
    <source>
        <dbReference type="ARBA" id="ARBA00022741"/>
    </source>
</evidence>
<dbReference type="FunFam" id="3.40.50.300:FF:000209">
    <property type="entry name" value="Cell division protein FtsK"/>
    <property type="match status" value="1"/>
</dbReference>
<dbReference type="SUPFAM" id="SSF46785">
    <property type="entry name" value="Winged helix' DNA-binding domain"/>
    <property type="match status" value="1"/>
</dbReference>
<keyword evidence="10" id="KW-0238">DNA-binding</keyword>
<dbReference type="EMBL" id="MFSQ01000134">
    <property type="protein sequence ID" value="OGI37959.1"/>
    <property type="molecule type" value="Genomic_DNA"/>
</dbReference>
<dbReference type="InterPro" id="IPR018541">
    <property type="entry name" value="Ftsk_gamma"/>
</dbReference>
<dbReference type="GO" id="GO:0051301">
    <property type="term" value="P:cell division"/>
    <property type="evidence" value="ECO:0007669"/>
    <property type="project" value="UniProtKB-KW"/>
</dbReference>
<dbReference type="InterPro" id="IPR002543">
    <property type="entry name" value="FtsK_dom"/>
</dbReference>
<evidence type="ECO:0000256" key="9">
    <source>
        <dbReference type="ARBA" id="ARBA00022989"/>
    </source>
</evidence>
<dbReference type="Proteomes" id="UP000178379">
    <property type="component" value="Unassembled WGS sequence"/>
</dbReference>
<dbReference type="GO" id="GO:0005886">
    <property type="term" value="C:plasma membrane"/>
    <property type="evidence" value="ECO:0007669"/>
    <property type="project" value="UniProtKB-SubCell"/>
</dbReference>
<dbReference type="InterPro" id="IPR025199">
    <property type="entry name" value="FtsK_4TM"/>
</dbReference>
<dbReference type="Pfam" id="PF09397">
    <property type="entry name" value="FtsK_gamma"/>
    <property type="match status" value="1"/>
</dbReference>
<keyword evidence="3" id="KW-1003">Cell membrane</keyword>
<dbReference type="STRING" id="1817756.A2140_09115"/>
<dbReference type="Gene3D" id="1.10.10.10">
    <property type="entry name" value="Winged helix-like DNA-binding domain superfamily/Winged helix DNA-binding domain"/>
    <property type="match status" value="1"/>
</dbReference>
<evidence type="ECO:0000256" key="13">
    <source>
        <dbReference type="ARBA" id="ARBA00024784"/>
    </source>
</evidence>
<evidence type="ECO:0000256" key="10">
    <source>
        <dbReference type="ARBA" id="ARBA00023125"/>
    </source>
</evidence>
<evidence type="ECO:0000256" key="12">
    <source>
        <dbReference type="ARBA" id="ARBA00023306"/>
    </source>
</evidence>
<feature type="transmembrane region" description="Helical" evidence="17">
    <location>
        <begin position="112"/>
        <end position="134"/>
    </location>
</feature>
<feature type="domain" description="FtsK" evidence="18">
    <location>
        <begin position="407"/>
        <end position="619"/>
    </location>
</feature>
<comment type="caution">
    <text evidence="19">The sequence shown here is derived from an EMBL/GenBank/DDBJ whole genome shotgun (WGS) entry which is preliminary data.</text>
</comment>
<evidence type="ECO:0000313" key="19">
    <source>
        <dbReference type="EMBL" id="OGI37959.1"/>
    </source>
</evidence>
<dbReference type="PROSITE" id="PS50901">
    <property type="entry name" value="FTSK"/>
    <property type="match status" value="1"/>
</dbReference>
<comment type="similarity">
    <text evidence="2">Belongs to the FtsK/SpoIIIE/SftA family.</text>
</comment>
<name>A0A1F6SZ28_9PROT</name>
<accession>A0A1F6SZ28</accession>
<dbReference type="InterPro" id="IPR036390">
    <property type="entry name" value="WH_DNA-bd_sf"/>
</dbReference>
<evidence type="ECO:0000313" key="20">
    <source>
        <dbReference type="Proteomes" id="UP000178379"/>
    </source>
</evidence>
<dbReference type="CDD" id="cd01127">
    <property type="entry name" value="TrwB_TraG_TraD_VirD4"/>
    <property type="match status" value="1"/>
</dbReference>
<evidence type="ECO:0000256" key="2">
    <source>
        <dbReference type="ARBA" id="ARBA00006474"/>
    </source>
</evidence>
<dbReference type="Gene3D" id="3.40.50.300">
    <property type="entry name" value="P-loop containing nucleotide triphosphate hydrolases"/>
    <property type="match status" value="1"/>
</dbReference>
<evidence type="ECO:0000256" key="4">
    <source>
        <dbReference type="ARBA" id="ARBA00022618"/>
    </source>
</evidence>
<dbReference type="InterPro" id="IPR027417">
    <property type="entry name" value="P-loop_NTPase"/>
</dbReference>
<dbReference type="InterPro" id="IPR036388">
    <property type="entry name" value="WH-like_DNA-bd_sf"/>
</dbReference>
<evidence type="ECO:0000256" key="14">
    <source>
        <dbReference type="ARBA" id="ARBA00025923"/>
    </source>
</evidence>
<proteinExistence type="inferred from homology"/>
<dbReference type="Pfam" id="PF13491">
    <property type="entry name" value="FtsK_4TM"/>
    <property type="match status" value="1"/>
</dbReference>
<dbReference type="Pfam" id="PF17854">
    <property type="entry name" value="FtsK_alpha"/>
    <property type="match status" value="1"/>
</dbReference>
<dbReference type="SMART" id="SM00843">
    <property type="entry name" value="Ftsk_gamma"/>
    <property type="match status" value="1"/>
</dbReference>
<keyword evidence="6 15" id="KW-0547">Nucleotide-binding</keyword>
<dbReference type="PANTHER" id="PTHR22683">
    <property type="entry name" value="SPORULATION PROTEIN RELATED"/>
    <property type="match status" value="1"/>
</dbReference>
<evidence type="ECO:0000259" key="18">
    <source>
        <dbReference type="PROSITE" id="PS50901"/>
    </source>
</evidence>
<keyword evidence="8 15" id="KW-0067">ATP-binding</keyword>
<sequence>MSQATWKKTANPLTPRLLRILREAALYVLGAVAIYLLITLWTYNPADPAWFHRGPNTGVTNLGGRVGAFVADALFNLVGFVAYLLPVMLGLQGWRIYLHRHDLEQGDWRQTAATLTGFVFAILGACGLASLHYAKTKTGMPFDSGGWLGNFAGGGLVSAFSFVGATLFLLTLFLAGVTLYTGLSWLKVMDAIGHLSIRAFAFSREFVSSVIDRIIGMRARKERRQTVAEDKMIMEKHPPPRIEPVIARVKEGKRVQKEKQVPLFDLPAPGELPSLSLLDLPEKPKTVQFSKQSLESMARLLEKKLLDFSIEAQVVAVHPGPVITLFEIEPAAGVKASQITALQRDLARSLSVISLRVVENIPGKTSVGIEIPNESRETVRLSEIIASQVYEESDSPLTLALGKDIAGHPVVVDITRMPHLLIAGTTGSGKSVFLNSLLLSLVYKSTPEQVRLIMIDPKMLELSVYEGIPHLLAPVVTDMKQAANAFKWAIAEMDRRYRLMSALGVRNLAGFNRKVKDATDDKKPLYDPLYTRATADELAPTLKPLPLVVIVVDELADLMMVVGKKVEELIARLAQKARAAGIHLILATQRPSVDVITGLIKANIPTRIAFQMSAKVDSRTVLDQMGAEQLLGQGDMLFLQPGHGLPMRIHGAYVADSEVHKVVAALKKSGQPVYDDAILKENVSVTDQGVVQEGGANGEGDGEQDPLYDEALKIVTETRRASISGVQRRLRIGYNRAARLMEDMERAGVVGPLQSNGNREVLAPPPVNVD</sequence>
<feature type="transmembrane region" description="Helical" evidence="17">
    <location>
        <begin position="24"/>
        <end position="46"/>
    </location>
</feature>
<comment type="function">
    <text evidence="13">Essential cell division protein that coordinates cell division and chromosome segregation. The N-terminus is involved in assembly of the cell-division machinery. The C-terminus functions as a DNA motor that moves dsDNA in an ATP-dependent manner towards the dif recombination site, which is located within the replication terminus region. Translocation stops specifically at Xer-dif sites, where FtsK interacts with the Xer recombinase, allowing activation of chromosome unlinking by recombination. FtsK orienting polar sequences (KOPS) guide the direction of DNA translocation. FtsK can remove proteins from DNA as it translocates, but translocation stops specifically at XerCD-dif site, thereby preventing removal of XerC and XerD from dif.</text>
</comment>
<dbReference type="InterPro" id="IPR041027">
    <property type="entry name" value="FtsK_alpha"/>
</dbReference>
<dbReference type="PANTHER" id="PTHR22683:SF41">
    <property type="entry name" value="DNA TRANSLOCASE FTSK"/>
    <property type="match status" value="1"/>
</dbReference>
<keyword evidence="12" id="KW-0131">Cell cycle</keyword>
<keyword evidence="4 19" id="KW-0132">Cell division</keyword>
<reference evidence="19 20" key="1">
    <citation type="journal article" date="2016" name="Nat. Commun.">
        <title>Thousands of microbial genomes shed light on interconnected biogeochemical processes in an aquifer system.</title>
        <authorList>
            <person name="Anantharaman K."/>
            <person name="Brown C.T."/>
            <person name="Hug L.A."/>
            <person name="Sharon I."/>
            <person name="Castelle C.J."/>
            <person name="Probst A.J."/>
            <person name="Thomas B.C."/>
            <person name="Singh A."/>
            <person name="Wilkins M.J."/>
            <person name="Karaoz U."/>
            <person name="Brodie E.L."/>
            <person name="Williams K.H."/>
            <person name="Hubbard S.S."/>
            <person name="Banfield J.F."/>
        </authorList>
    </citation>
    <scope>NUCLEOTIDE SEQUENCE [LARGE SCALE GENOMIC DNA]</scope>
</reference>
<evidence type="ECO:0000256" key="7">
    <source>
        <dbReference type="ARBA" id="ARBA00022829"/>
    </source>
</evidence>
<evidence type="ECO:0000256" key="15">
    <source>
        <dbReference type="PROSITE-ProRule" id="PRU00289"/>
    </source>
</evidence>
<feature type="transmembrane region" description="Helical" evidence="17">
    <location>
        <begin position="66"/>
        <end position="91"/>
    </location>
</feature>
<dbReference type="SMART" id="SM00382">
    <property type="entry name" value="AAA"/>
    <property type="match status" value="1"/>
</dbReference>
<feature type="region of interest" description="Disordered" evidence="16">
    <location>
        <begin position="751"/>
        <end position="770"/>
    </location>
</feature>
<feature type="transmembrane region" description="Helical" evidence="17">
    <location>
        <begin position="154"/>
        <end position="180"/>
    </location>
</feature>
<dbReference type="GO" id="GO:0005524">
    <property type="term" value="F:ATP binding"/>
    <property type="evidence" value="ECO:0007669"/>
    <property type="project" value="UniProtKB-UniRule"/>
</dbReference>
<gene>
    <name evidence="19" type="ORF">A2140_09115</name>
</gene>
<dbReference type="GO" id="GO:0003677">
    <property type="term" value="F:DNA binding"/>
    <property type="evidence" value="ECO:0007669"/>
    <property type="project" value="UniProtKB-KW"/>
</dbReference>
<evidence type="ECO:0000256" key="1">
    <source>
        <dbReference type="ARBA" id="ARBA00004651"/>
    </source>
</evidence>
<dbReference type="Pfam" id="PF01580">
    <property type="entry name" value="FtsK_SpoIIIE"/>
    <property type="match status" value="1"/>
</dbReference>
<evidence type="ECO:0000256" key="5">
    <source>
        <dbReference type="ARBA" id="ARBA00022692"/>
    </source>
</evidence>
<comment type="subunit">
    <text evidence="14">Homohexamer. Forms a ring that surrounds DNA.</text>
</comment>
<comment type="subcellular location">
    <subcellularLocation>
        <location evidence="1">Cell membrane</location>
        <topology evidence="1">Multi-pass membrane protein</topology>
    </subcellularLocation>
</comment>
<dbReference type="GO" id="GO:0007059">
    <property type="term" value="P:chromosome segregation"/>
    <property type="evidence" value="ECO:0007669"/>
    <property type="project" value="UniProtKB-KW"/>
</dbReference>
<dbReference type="SUPFAM" id="SSF52540">
    <property type="entry name" value="P-loop containing nucleoside triphosphate hydrolases"/>
    <property type="match status" value="1"/>
</dbReference>
<evidence type="ECO:0000256" key="8">
    <source>
        <dbReference type="ARBA" id="ARBA00022840"/>
    </source>
</evidence>
<dbReference type="AlphaFoldDB" id="A0A1F6SZ28"/>
<keyword evidence="7" id="KW-0159">Chromosome partition</keyword>
<dbReference type="Gene3D" id="3.30.980.40">
    <property type="match status" value="1"/>
</dbReference>
<evidence type="ECO:0000256" key="3">
    <source>
        <dbReference type="ARBA" id="ARBA00022475"/>
    </source>
</evidence>
<feature type="binding site" evidence="15">
    <location>
        <begin position="424"/>
        <end position="431"/>
    </location>
    <ligand>
        <name>ATP</name>
        <dbReference type="ChEBI" id="CHEBI:30616"/>
    </ligand>
</feature>
<keyword evidence="9 17" id="KW-1133">Transmembrane helix</keyword>
<keyword evidence="11 17" id="KW-0472">Membrane</keyword>
<dbReference type="InterPro" id="IPR050206">
    <property type="entry name" value="FtsK/SpoIIIE/SftA"/>
</dbReference>
<dbReference type="InterPro" id="IPR003593">
    <property type="entry name" value="AAA+_ATPase"/>
</dbReference>